<organism evidence="3 4">
    <name type="scientific">Paenibacillus allorhizosphaerae</name>
    <dbReference type="NCBI Taxonomy" id="2849866"/>
    <lineage>
        <taxon>Bacteria</taxon>
        <taxon>Bacillati</taxon>
        <taxon>Bacillota</taxon>
        <taxon>Bacilli</taxon>
        <taxon>Bacillales</taxon>
        <taxon>Paenibacillaceae</taxon>
        <taxon>Paenibacillus</taxon>
    </lineage>
</organism>
<keyword evidence="4" id="KW-1185">Reference proteome</keyword>
<name>A0ABN7U030_9BACL</name>
<reference evidence="3 4" key="1">
    <citation type="submission" date="2021-06" db="EMBL/GenBank/DDBJ databases">
        <authorList>
            <person name="Criscuolo A."/>
        </authorList>
    </citation>
    <scope>NUCLEOTIDE SEQUENCE [LARGE SCALE GENOMIC DNA]</scope>
    <source>
        <strain evidence="4">CIP 111802</strain>
    </source>
</reference>
<feature type="coiled-coil region" evidence="1">
    <location>
        <begin position="221"/>
        <end position="298"/>
    </location>
</feature>
<dbReference type="InterPro" id="IPR050708">
    <property type="entry name" value="T6SS_VgrG/RHS"/>
</dbReference>
<gene>
    <name evidence="3" type="ORF">PAECIP111802_07042</name>
</gene>
<comment type="caution">
    <text evidence="3">The sequence shown here is derived from an EMBL/GenBank/DDBJ whole genome shotgun (WGS) entry which is preliminary data.</text>
</comment>
<dbReference type="CDD" id="cd20744">
    <property type="entry name" value="FIX_AHH_RhsA-like"/>
    <property type="match status" value="1"/>
</dbReference>
<dbReference type="EMBL" id="CAJVCE010000042">
    <property type="protein sequence ID" value="CAG7658426.1"/>
    <property type="molecule type" value="Genomic_DNA"/>
</dbReference>
<feature type="region of interest" description="Disordered" evidence="2">
    <location>
        <begin position="103"/>
        <end position="131"/>
    </location>
</feature>
<feature type="compositionally biased region" description="Low complexity" evidence="2">
    <location>
        <begin position="106"/>
        <end position="131"/>
    </location>
</feature>
<accession>A0ABN7U030</accession>
<evidence type="ECO:0000313" key="4">
    <source>
        <dbReference type="Proteomes" id="UP000730618"/>
    </source>
</evidence>
<evidence type="ECO:0008006" key="5">
    <source>
        <dbReference type="Google" id="ProtNLM"/>
    </source>
</evidence>
<keyword evidence="1" id="KW-0175">Coiled coil</keyword>
<dbReference type="RefSeq" id="WP_218103170.1">
    <property type="nucleotide sequence ID" value="NZ_CAJVCE010000042.1"/>
</dbReference>
<evidence type="ECO:0000313" key="3">
    <source>
        <dbReference type="EMBL" id="CAG7658426.1"/>
    </source>
</evidence>
<sequence length="488" mass="54703">MAVEESYTNAVRYAGEFFDERTGLYYLRARYYDPSTGRFISEDSYWGKEENPLSLNRYTYAHNDPLQFVDPIGHFIFSVISNIMTGVVSNVIGSAVSGAIEGGQNGSSTGQSSSSDNGSNNGSGNWSGSSNNKTTNASFDIRQIADIALNLIMPDSLSRLFAHATTNFLAHGIQTYIAPTDYISEEESAAVTKEARKNFEEELNKRIEAQKVEELKGQLATQKLETELAVLTQKRKEAELKLEEMESERLKLEKEIAQIELDFKLYELARYQELKSLLEKKDDELNEIVADLQNILSKEKELTVASADYVPRPDDKLQRTADAIEQVVMGKYTEKVTTEGTIVQVALGLTGLDLPADIRDLVHDFTHWETSWSHSGETLLDAMGLVPILGAFKNSSKIKKAGREIIGGKGNLDDALKYKGYVRDIESLTNLPISSKQRELLKDALQNNNYTKLTPRAQALHRKDFNANREKIIKEWEQNTRAILANVH</sequence>
<dbReference type="PANTHER" id="PTHR32305">
    <property type="match status" value="1"/>
</dbReference>
<dbReference type="Proteomes" id="UP000730618">
    <property type="component" value="Unassembled WGS sequence"/>
</dbReference>
<evidence type="ECO:0000256" key="2">
    <source>
        <dbReference type="SAM" id="MobiDB-lite"/>
    </source>
</evidence>
<proteinExistence type="predicted"/>
<evidence type="ECO:0000256" key="1">
    <source>
        <dbReference type="SAM" id="Coils"/>
    </source>
</evidence>
<dbReference type="InterPro" id="IPR022385">
    <property type="entry name" value="Rhs_assc_core"/>
</dbReference>
<dbReference type="NCBIfam" id="TIGR03696">
    <property type="entry name" value="Rhs_assc_core"/>
    <property type="match status" value="1"/>
</dbReference>
<dbReference type="PANTHER" id="PTHR32305:SF15">
    <property type="entry name" value="PROTEIN RHSA-RELATED"/>
    <property type="match status" value="1"/>
</dbReference>
<protein>
    <recommendedName>
        <fullName evidence="5">RHS repeat-associated core domain-containing protein</fullName>
    </recommendedName>
</protein>